<proteinExistence type="predicted"/>
<dbReference type="EMBL" id="LAZR01000214">
    <property type="protein sequence ID" value="KKN81452.1"/>
    <property type="molecule type" value="Genomic_DNA"/>
</dbReference>
<dbReference type="AlphaFoldDB" id="A0A0F9U2C0"/>
<name>A0A0F9U2C0_9ZZZZ</name>
<evidence type="ECO:0008006" key="2">
    <source>
        <dbReference type="Google" id="ProtNLM"/>
    </source>
</evidence>
<reference evidence="1" key="1">
    <citation type="journal article" date="2015" name="Nature">
        <title>Complex archaea that bridge the gap between prokaryotes and eukaryotes.</title>
        <authorList>
            <person name="Spang A."/>
            <person name="Saw J.H."/>
            <person name="Jorgensen S.L."/>
            <person name="Zaremba-Niedzwiedzka K."/>
            <person name="Martijn J."/>
            <person name="Lind A.E."/>
            <person name="van Eijk R."/>
            <person name="Schleper C."/>
            <person name="Guy L."/>
            <person name="Ettema T.J."/>
        </authorList>
    </citation>
    <scope>NUCLEOTIDE SEQUENCE</scope>
</reference>
<evidence type="ECO:0000313" key="1">
    <source>
        <dbReference type="EMBL" id="KKN81452.1"/>
    </source>
</evidence>
<organism evidence="1">
    <name type="scientific">marine sediment metagenome</name>
    <dbReference type="NCBI Taxonomy" id="412755"/>
    <lineage>
        <taxon>unclassified sequences</taxon>
        <taxon>metagenomes</taxon>
        <taxon>ecological metagenomes</taxon>
    </lineage>
</organism>
<accession>A0A0F9U2C0</accession>
<sequence>MENTDVPIEKLAQQCFHAVFRTDTNKPGFQHFNLGKNRSPLEFRTIMTSLKKELSKLSETYFGKKLSYHWLVRFDQQVNTPFHVDNAAHQSFLLLGYEPSVIENELHIADYHAFAKENDKDFLTNFIPVFKEEESVLAPFTTKLKSFDKEAYHIVIMNNSSPTLPAETLGVYHKAVIVEQDYSESRIVNSMVLNMRSEEKNIDDLKREESYLNSTVIST</sequence>
<gene>
    <name evidence="1" type="ORF">LCGC14_0319150</name>
</gene>
<comment type="caution">
    <text evidence="1">The sequence shown here is derived from an EMBL/GenBank/DDBJ whole genome shotgun (WGS) entry which is preliminary data.</text>
</comment>
<protein>
    <recommendedName>
        <fullName evidence="2">JmjC domain-containing protein</fullName>
    </recommendedName>
</protein>